<dbReference type="AlphaFoldDB" id="A0A2X0QWM8"/>
<accession>A0A2X0QWM8</accession>
<reference evidence="1" key="1">
    <citation type="submission" date="2018-05" db="EMBL/GenBank/DDBJ databases">
        <authorList>
            <person name="Lanie J.A."/>
            <person name="Ng W.-L."/>
            <person name="Kazmierczak K.M."/>
            <person name="Andrzejewski T.M."/>
            <person name="Davidsen T.M."/>
            <person name="Wayne K.J."/>
            <person name="Tettelin H."/>
            <person name="Glass J.I."/>
            <person name="Rusch D."/>
            <person name="Podicherti R."/>
            <person name="Tsui H.-C.T."/>
            <person name="Winkler M.E."/>
        </authorList>
    </citation>
    <scope>NUCLEOTIDE SEQUENCE</scope>
    <source>
        <strain evidence="1">KNB</strain>
    </source>
</reference>
<gene>
    <name evidence="1" type="ORF">NITFAB_2246</name>
</gene>
<dbReference type="EMBL" id="LS423452">
    <property type="protein sequence ID" value="SPS06653.1"/>
    <property type="molecule type" value="Genomic_DNA"/>
</dbReference>
<name>A0A2X0QWM8_9PROT</name>
<sequence length="48" mass="5279">MITALEEWICTPSFHDATTQDMSIIVGRSSRLSVTSDAAGFHGFLQSY</sequence>
<evidence type="ECO:0000313" key="1">
    <source>
        <dbReference type="EMBL" id="SPS06653.1"/>
    </source>
</evidence>
<organism evidence="1">
    <name type="scientific">Candidatus Nitrotoga fabula</name>
    <dbReference type="NCBI Taxonomy" id="2182327"/>
    <lineage>
        <taxon>Bacteria</taxon>
        <taxon>Pseudomonadati</taxon>
        <taxon>Pseudomonadota</taxon>
        <taxon>Betaproteobacteria</taxon>
        <taxon>Nitrosomonadales</taxon>
        <taxon>Gallionellaceae</taxon>
        <taxon>Candidatus Nitrotoga</taxon>
    </lineage>
</organism>
<protein>
    <submittedName>
        <fullName evidence="1">Uncharacterized protein</fullName>
    </submittedName>
</protein>
<proteinExistence type="predicted"/>